<dbReference type="InterPro" id="IPR013542">
    <property type="entry name" value="QueG_DUF1730"/>
</dbReference>
<feature type="binding site" evidence="9">
    <location>
        <position position="298"/>
    </location>
    <ligand>
        <name>[4Fe-4S] cluster</name>
        <dbReference type="ChEBI" id="CHEBI:49883"/>
        <label>1</label>
    </ligand>
</feature>
<keyword evidence="2 9" id="KW-0963">Cytoplasm</keyword>
<dbReference type="AlphaFoldDB" id="A0A450ULH4"/>
<evidence type="ECO:0000256" key="5">
    <source>
        <dbReference type="ARBA" id="ARBA00022785"/>
    </source>
</evidence>
<accession>A0A450ULH4</accession>
<dbReference type="InterPro" id="IPR017896">
    <property type="entry name" value="4Fe4S_Fe-S-bd"/>
</dbReference>
<evidence type="ECO:0000256" key="7">
    <source>
        <dbReference type="ARBA" id="ARBA00023004"/>
    </source>
</evidence>
<keyword evidence="9" id="KW-0846">Cobalamin</keyword>
<dbReference type="Pfam" id="PF08331">
    <property type="entry name" value="QueG_DUF1730"/>
    <property type="match status" value="1"/>
</dbReference>
<dbReference type="InterPro" id="IPR004453">
    <property type="entry name" value="QueG"/>
</dbReference>
<dbReference type="GO" id="GO:0051539">
    <property type="term" value="F:4 iron, 4 sulfur cluster binding"/>
    <property type="evidence" value="ECO:0007669"/>
    <property type="project" value="UniProtKB-KW"/>
</dbReference>
<dbReference type="PANTHER" id="PTHR30002">
    <property type="entry name" value="EPOXYQUEUOSINE REDUCTASE"/>
    <property type="match status" value="1"/>
</dbReference>
<keyword evidence="1 9" id="KW-0004">4Fe-4S</keyword>
<name>A0A450ULH4_9GAMM</name>
<feature type="binding site" evidence="9">
    <location>
        <position position="273"/>
    </location>
    <ligand>
        <name>cob(II)alamin</name>
        <dbReference type="ChEBI" id="CHEBI:16304"/>
    </ligand>
</feature>
<comment type="pathway">
    <text evidence="9">tRNA modification; tRNA-queuosine biosynthesis.</text>
</comment>
<dbReference type="EC" id="1.17.99.6" evidence="9"/>
<dbReference type="UniPathway" id="UPA00392"/>
<feature type="active site" description="Proton donor" evidence="9">
    <location>
        <position position="238"/>
    </location>
</feature>
<comment type="subunit">
    <text evidence="9">Monomer.</text>
</comment>
<dbReference type="SUPFAM" id="SSF46548">
    <property type="entry name" value="alpha-helical ferredoxin"/>
    <property type="match status" value="1"/>
</dbReference>
<evidence type="ECO:0000313" key="11">
    <source>
        <dbReference type="EMBL" id="VFJ93374.1"/>
    </source>
</evidence>
<gene>
    <name evidence="9" type="primary">queG</name>
    <name evidence="11" type="ORF">BECKLFY1418A_GA0070994_10319</name>
</gene>
<feature type="binding site" evidence="9">
    <location>
        <position position="295"/>
    </location>
    <ligand>
        <name>[4Fe-4S] cluster</name>
        <dbReference type="ChEBI" id="CHEBI:49883"/>
        <label>1</label>
    </ligand>
</feature>
<proteinExistence type="inferred from homology"/>
<feature type="binding site" evidence="9">
    <location>
        <position position="292"/>
    </location>
    <ligand>
        <name>[4Fe-4S] cluster</name>
        <dbReference type="ChEBI" id="CHEBI:49883"/>
        <label>1</label>
    </ligand>
</feature>
<dbReference type="InterPro" id="IPR017900">
    <property type="entry name" value="4Fe4S_Fe_S_CS"/>
</dbReference>
<comment type="function">
    <text evidence="9">Catalyzes the conversion of epoxyqueuosine (oQ) to queuosine (Q), which is a hypermodified base found in the wobble positions of tRNA(Asp), tRNA(Asn), tRNA(His) and tRNA(Tyr).</text>
</comment>
<dbReference type="GO" id="GO:0005737">
    <property type="term" value="C:cytoplasm"/>
    <property type="evidence" value="ECO:0007669"/>
    <property type="project" value="UniProtKB-SubCell"/>
</dbReference>
<feature type="binding site" evidence="9">
    <location>
        <position position="262"/>
    </location>
    <ligand>
        <name>cob(II)alamin</name>
        <dbReference type="ChEBI" id="CHEBI:16304"/>
    </ligand>
</feature>
<dbReference type="NCBIfam" id="TIGR00276">
    <property type="entry name" value="tRNA epoxyqueuosine(34) reductase QueG"/>
    <property type="match status" value="1"/>
</dbReference>
<evidence type="ECO:0000256" key="9">
    <source>
        <dbReference type="HAMAP-Rule" id="MF_00916"/>
    </source>
</evidence>
<evidence type="ECO:0000256" key="6">
    <source>
        <dbReference type="ARBA" id="ARBA00023002"/>
    </source>
</evidence>
<evidence type="ECO:0000256" key="2">
    <source>
        <dbReference type="ARBA" id="ARBA00022490"/>
    </source>
</evidence>
<keyword evidence="6 9" id="KW-0560">Oxidoreductase</keyword>
<comment type="cofactor">
    <cofactor evidence="9">
        <name>[4Fe-4S] cluster</name>
        <dbReference type="ChEBI" id="CHEBI:49883"/>
    </cofactor>
    <text evidence="9">Binds 2 [4Fe-4S] clusters per monomer.</text>
</comment>
<dbReference type="EMBL" id="CAADFH010000031">
    <property type="protein sequence ID" value="VFJ93374.1"/>
    <property type="molecule type" value="Genomic_DNA"/>
</dbReference>
<comment type="cofactor">
    <cofactor evidence="9">
        <name>cob(II)alamin</name>
        <dbReference type="ChEBI" id="CHEBI:16304"/>
    </cofactor>
</comment>
<dbReference type="PROSITE" id="PS00198">
    <property type="entry name" value="4FE4S_FER_1"/>
    <property type="match status" value="1"/>
</dbReference>
<keyword evidence="3 9" id="KW-0819">tRNA processing</keyword>
<evidence type="ECO:0000256" key="1">
    <source>
        <dbReference type="ARBA" id="ARBA00022485"/>
    </source>
</evidence>
<dbReference type="Pfam" id="PF13484">
    <property type="entry name" value="Fer4_16"/>
    <property type="match status" value="1"/>
</dbReference>
<evidence type="ECO:0000256" key="4">
    <source>
        <dbReference type="ARBA" id="ARBA00022723"/>
    </source>
</evidence>
<keyword evidence="7 9" id="KW-0408">Iron</keyword>
<dbReference type="GO" id="GO:0008616">
    <property type="term" value="P:tRNA queuosine(34) biosynthetic process"/>
    <property type="evidence" value="ECO:0007669"/>
    <property type="project" value="UniProtKB-UniRule"/>
</dbReference>
<feature type="domain" description="4Fe-4S ferredoxin-type" evidence="10">
    <location>
        <begin position="280"/>
        <end position="312"/>
    </location>
</feature>
<feature type="binding site" evidence="9">
    <location>
        <position position="348"/>
    </location>
    <ligand>
        <name>[4Fe-4S] cluster</name>
        <dbReference type="ChEBI" id="CHEBI:49883"/>
        <label>2</label>
    </ligand>
</feature>
<comment type="similarity">
    <text evidence="9">Belongs to the QueG family.</text>
</comment>
<comment type="catalytic activity">
    <reaction evidence="9">
        <text>epoxyqueuosine(34) in tRNA + AH2 = queuosine(34) in tRNA + A + H2O</text>
        <dbReference type="Rhea" id="RHEA:32159"/>
        <dbReference type="Rhea" id="RHEA-COMP:18571"/>
        <dbReference type="Rhea" id="RHEA-COMP:18582"/>
        <dbReference type="ChEBI" id="CHEBI:13193"/>
        <dbReference type="ChEBI" id="CHEBI:15377"/>
        <dbReference type="ChEBI" id="CHEBI:17499"/>
        <dbReference type="ChEBI" id="CHEBI:194431"/>
        <dbReference type="ChEBI" id="CHEBI:194443"/>
        <dbReference type="EC" id="1.17.99.6"/>
    </reaction>
</comment>
<evidence type="ECO:0000256" key="3">
    <source>
        <dbReference type="ARBA" id="ARBA00022694"/>
    </source>
</evidence>
<feature type="binding site" evidence="9">
    <location>
        <position position="352"/>
    </location>
    <ligand>
        <name>[4Fe-4S] cluster</name>
        <dbReference type="ChEBI" id="CHEBI:49883"/>
        <label>1</label>
    </ligand>
</feature>
<dbReference type="HAMAP" id="MF_00916">
    <property type="entry name" value="QueG"/>
    <property type="match status" value="1"/>
</dbReference>
<feature type="binding site" evidence="9">
    <location>
        <position position="238"/>
    </location>
    <ligand>
        <name>cob(II)alamin</name>
        <dbReference type="ChEBI" id="CHEBI:16304"/>
    </ligand>
</feature>
<keyword evidence="5 9" id="KW-0671">Queuosine biosynthesis</keyword>
<feature type="binding site" evidence="9">
    <location>
        <position position="302"/>
    </location>
    <ligand>
        <name>[4Fe-4S] cluster</name>
        <dbReference type="ChEBI" id="CHEBI:49883"/>
        <label>2</label>
    </ligand>
</feature>
<comment type="caution">
    <text evidence="9">Lacks conserved residue(s) required for the propagation of feature annotation.</text>
</comment>
<organism evidence="11">
    <name type="scientific">Candidatus Kentrum sp. LFY</name>
    <dbReference type="NCBI Taxonomy" id="2126342"/>
    <lineage>
        <taxon>Bacteria</taxon>
        <taxon>Pseudomonadati</taxon>
        <taxon>Pseudomonadota</taxon>
        <taxon>Gammaproteobacteria</taxon>
        <taxon>Candidatus Kentrum</taxon>
    </lineage>
</organism>
<dbReference type="PANTHER" id="PTHR30002:SF4">
    <property type="entry name" value="EPOXYQUEUOSINE REDUCTASE"/>
    <property type="match status" value="1"/>
</dbReference>
<dbReference type="GO" id="GO:0052693">
    <property type="term" value="F:epoxyqueuosine reductase activity"/>
    <property type="evidence" value="ECO:0007669"/>
    <property type="project" value="UniProtKB-UniRule"/>
</dbReference>
<feature type="binding site" evidence="9">
    <location>
        <position position="75"/>
    </location>
    <ligand>
        <name>cob(II)alamin</name>
        <dbReference type="ChEBI" id="CHEBI:16304"/>
    </ligand>
</feature>
<evidence type="ECO:0000256" key="8">
    <source>
        <dbReference type="ARBA" id="ARBA00023014"/>
    </source>
</evidence>
<keyword evidence="8 9" id="KW-0411">Iron-sulfur</keyword>
<sequence>MNFHRLFEVMNRGLQVSVDYQRLCEDIKCWGTELGFRWVGVSSIDLAGDERRFQEWLAAGYHGEMSYMARHGLKRSRPAELVPGTCRVISASMDYLPEAGIAGAMRVLRDPHLGYVARYALGRDYHKVLRRRLARLLQRIVTQTGQGQYRVPYRGANTTAVNISVGKAFCSPEGSRGLDSNDSKGLDCKDLNWNADAGLDTELPGTGPEPKSEPDMGLDADLGTDTNLDPFQGRVFVDSAPVLEKALARNAGLGWIGKHGNLIQRKAGSCFLLGEIYTNVPLPVDTPSQRHCGTCRACITACPTEAIVAPYRLDARKCVAYLTMEYRGVIPLPLRERMGNRIFGCDDCQIACPWNRFARTTGERDFSPRNGLDAPSLVDLFRWSEAEFQERTAGSALRRIGYECWLRNIAVAMGNAPPSTRMAAVLEERVGYPSPLVAEHVAWALARHR</sequence>
<comment type="subcellular location">
    <subcellularLocation>
        <location evidence="9">Cytoplasm</location>
    </subcellularLocation>
</comment>
<dbReference type="GO" id="GO:0031419">
    <property type="term" value="F:cobalamin binding"/>
    <property type="evidence" value="ECO:0007669"/>
    <property type="project" value="UniProtKB-KW"/>
</dbReference>
<dbReference type="GO" id="GO:0046872">
    <property type="term" value="F:metal ion binding"/>
    <property type="evidence" value="ECO:0007669"/>
    <property type="project" value="UniProtKB-KW"/>
</dbReference>
<keyword evidence="9" id="KW-0170">Cobalt</keyword>
<feature type="binding site" evidence="9">
    <location>
        <position position="318"/>
    </location>
    <ligand>
        <name>[4Fe-4S] cluster</name>
        <dbReference type="ChEBI" id="CHEBI:49883"/>
        <label>2</label>
    </ligand>
</feature>
<reference evidence="11" key="1">
    <citation type="submission" date="2019-02" db="EMBL/GenBank/DDBJ databases">
        <authorList>
            <person name="Gruber-Vodicka R. H."/>
            <person name="Seah K. B. B."/>
        </authorList>
    </citation>
    <scope>NUCLEOTIDE SEQUENCE</scope>
    <source>
        <strain evidence="11">BECK_M6</strain>
    </source>
</reference>
<dbReference type="PROSITE" id="PS51379">
    <property type="entry name" value="4FE4S_FER_2"/>
    <property type="match status" value="1"/>
</dbReference>
<keyword evidence="4 9" id="KW-0479">Metal-binding</keyword>
<protein>
    <recommendedName>
        <fullName evidence="9">Epoxyqueuosine reductase</fullName>
        <ecNumber evidence="9">1.17.99.6</ecNumber>
    </recommendedName>
    <alternativeName>
        <fullName evidence="9">Queuosine biosynthesis protein QueG</fullName>
    </alternativeName>
</protein>
<evidence type="ECO:0000259" key="10">
    <source>
        <dbReference type="PROSITE" id="PS51379"/>
    </source>
</evidence>
<feature type="binding site" evidence="9">
    <location>
        <position position="345"/>
    </location>
    <ligand>
        <name>[4Fe-4S] cluster</name>
        <dbReference type="ChEBI" id="CHEBI:49883"/>
        <label>2</label>
    </ligand>
</feature>
<feature type="binding site" evidence="9">
    <location>
        <begin position="345"/>
        <end position="346"/>
    </location>
    <ligand>
        <name>cob(II)alamin</name>
        <dbReference type="ChEBI" id="CHEBI:16304"/>
    </ligand>
</feature>
<dbReference type="Gene3D" id="3.30.70.20">
    <property type="match status" value="1"/>
</dbReference>